<organism evidence="2">
    <name type="scientific">Manihot esculenta</name>
    <name type="common">Cassava</name>
    <name type="synonym">Jatropha manihot</name>
    <dbReference type="NCBI Taxonomy" id="3983"/>
    <lineage>
        <taxon>Eukaryota</taxon>
        <taxon>Viridiplantae</taxon>
        <taxon>Streptophyta</taxon>
        <taxon>Embryophyta</taxon>
        <taxon>Tracheophyta</taxon>
        <taxon>Spermatophyta</taxon>
        <taxon>Magnoliopsida</taxon>
        <taxon>eudicotyledons</taxon>
        <taxon>Gunneridae</taxon>
        <taxon>Pentapetalae</taxon>
        <taxon>rosids</taxon>
        <taxon>fabids</taxon>
        <taxon>Malpighiales</taxon>
        <taxon>Euphorbiaceae</taxon>
        <taxon>Crotonoideae</taxon>
        <taxon>Manihoteae</taxon>
        <taxon>Manihot</taxon>
    </lineage>
</organism>
<reference evidence="2" key="1">
    <citation type="submission" date="2016-02" db="EMBL/GenBank/DDBJ databases">
        <title>WGS assembly of Manihot esculenta.</title>
        <authorList>
            <person name="Bredeson J.V."/>
            <person name="Prochnik S.E."/>
            <person name="Lyons J.B."/>
            <person name="Schmutz J."/>
            <person name="Grimwood J."/>
            <person name="Vrebalov J."/>
            <person name="Bart R.S."/>
            <person name="Amuge T."/>
            <person name="Ferguson M.E."/>
            <person name="Green R."/>
            <person name="Putnam N."/>
            <person name="Stites J."/>
            <person name="Rounsley S."/>
            <person name="Rokhsar D.S."/>
        </authorList>
    </citation>
    <scope>NUCLEOTIDE SEQUENCE [LARGE SCALE GENOMIC DNA]</scope>
    <source>
        <tissue evidence="2">Leaf</tissue>
    </source>
</reference>
<evidence type="ECO:0000313" key="2">
    <source>
        <dbReference type="EMBL" id="OAY58777.1"/>
    </source>
</evidence>
<name>A0A2C9WI34_MANES</name>
<feature type="region of interest" description="Disordered" evidence="1">
    <location>
        <begin position="36"/>
        <end position="81"/>
    </location>
</feature>
<evidence type="ECO:0000256" key="1">
    <source>
        <dbReference type="SAM" id="MobiDB-lite"/>
    </source>
</evidence>
<dbReference type="AlphaFoldDB" id="A0A2C9WI34"/>
<gene>
    <name evidence="2" type="ORF">MANES_02G206000</name>
</gene>
<dbReference type="EMBL" id="CM004388">
    <property type="protein sequence ID" value="OAY58777.1"/>
    <property type="molecule type" value="Genomic_DNA"/>
</dbReference>
<sequence length="105" mass="11591">MKRKSDRSWAQTHLHLLSQTKSLISIFRVFSPVATATHPSRQSHSHPPATHSPKPVSSLHPLPLQSRSHGHPPTQSPVPQPRLSLTAIASWIYSSRGDFSTLGFS</sequence>
<accession>A0A2C9WI34</accession>
<protein>
    <submittedName>
        <fullName evidence="2">Uncharacterized protein</fullName>
    </submittedName>
</protein>
<proteinExistence type="predicted"/>